<keyword evidence="3" id="KW-0378">Hydrolase</keyword>
<gene>
    <name evidence="7" type="ORF">BVG16_00350</name>
</gene>
<accession>A0A1T2XLW1</accession>
<dbReference type="SUPFAM" id="SSF52743">
    <property type="entry name" value="Subtilisin-like"/>
    <property type="match status" value="1"/>
</dbReference>
<dbReference type="AlphaFoldDB" id="A0A1T2XLW1"/>
<dbReference type="RefSeq" id="WP_078496522.1">
    <property type="nucleotide sequence ID" value="NZ_MSZX01000001.1"/>
</dbReference>
<evidence type="ECO:0000256" key="2">
    <source>
        <dbReference type="ARBA" id="ARBA00022670"/>
    </source>
</evidence>
<keyword evidence="8" id="KW-1185">Reference proteome</keyword>
<evidence type="ECO:0000259" key="6">
    <source>
        <dbReference type="Pfam" id="PF00082"/>
    </source>
</evidence>
<evidence type="ECO:0000256" key="4">
    <source>
        <dbReference type="ARBA" id="ARBA00022825"/>
    </source>
</evidence>
<comment type="similarity">
    <text evidence="1 5">Belongs to the peptidase S8 family.</text>
</comment>
<name>A0A1T2XLW1_9BACL</name>
<dbReference type="PROSITE" id="PS51892">
    <property type="entry name" value="SUBTILASE"/>
    <property type="match status" value="1"/>
</dbReference>
<sequence>MNNDSSHFGKEKVVIAIIDSGVSSDLNIKAKIKYSCNMSRNRSIEDGHGHGTALVGMLDEFCDNKVEFLIIKVLDDQCRCTSSTLLRALDIAIEMEPDIINLSLGTEDLSLRSQFEARWRTALSKDILLVTTTNEDNMSLPFMISGTIGVKANRALLNDRELYVDDHSVFHAIGSPHIIPWIKGKYVFINKNSFAPPYFIREFVNYKLNNYSSDNYSALVEFMKKCPLITKLNIKTLNAEMPNDLELYSNLLTIVRKIIPGFKEERSTFSQGLTMNGCLDILFSSEIILDHKIPFTHFNLHDFEYLSNLSNKIQKNV</sequence>
<evidence type="ECO:0000256" key="1">
    <source>
        <dbReference type="ARBA" id="ARBA00011073"/>
    </source>
</evidence>
<comment type="caution">
    <text evidence="5">Lacks conserved residue(s) required for the propagation of feature annotation.</text>
</comment>
<protein>
    <recommendedName>
        <fullName evidence="6">Peptidase S8/S53 domain-containing protein</fullName>
    </recommendedName>
</protein>
<dbReference type="GO" id="GO:0006508">
    <property type="term" value="P:proteolysis"/>
    <property type="evidence" value="ECO:0007669"/>
    <property type="project" value="UniProtKB-KW"/>
</dbReference>
<keyword evidence="2" id="KW-0645">Protease</keyword>
<comment type="caution">
    <text evidence="7">The sequence shown here is derived from an EMBL/GenBank/DDBJ whole genome shotgun (WGS) entry which is preliminary data.</text>
</comment>
<dbReference type="InterPro" id="IPR050131">
    <property type="entry name" value="Peptidase_S8_subtilisin-like"/>
</dbReference>
<feature type="domain" description="Peptidase S8/S53" evidence="6">
    <location>
        <begin position="11"/>
        <end position="130"/>
    </location>
</feature>
<dbReference type="OrthoDB" id="2615814at2"/>
<evidence type="ECO:0000256" key="3">
    <source>
        <dbReference type="ARBA" id="ARBA00022801"/>
    </source>
</evidence>
<dbReference type="STRING" id="1324314.BVG16_00350"/>
<keyword evidence="4" id="KW-0720">Serine protease</keyword>
<dbReference type="Proteomes" id="UP000190188">
    <property type="component" value="Unassembled WGS sequence"/>
</dbReference>
<proteinExistence type="inferred from homology"/>
<dbReference type="InterPro" id="IPR036852">
    <property type="entry name" value="Peptidase_S8/S53_dom_sf"/>
</dbReference>
<dbReference type="Pfam" id="PF00082">
    <property type="entry name" value="Peptidase_S8"/>
    <property type="match status" value="1"/>
</dbReference>
<dbReference type="GO" id="GO:0004252">
    <property type="term" value="F:serine-type endopeptidase activity"/>
    <property type="evidence" value="ECO:0007669"/>
    <property type="project" value="InterPro"/>
</dbReference>
<evidence type="ECO:0000313" key="7">
    <source>
        <dbReference type="EMBL" id="OPA80841.1"/>
    </source>
</evidence>
<dbReference type="PANTHER" id="PTHR43806">
    <property type="entry name" value="PEPTIDASE S8"/>
    <property type="match status" value="1"/>
</dbReference>
<dbReference type="EMBL" id="MSZX01000001">
    <property type="protein sequence ID" value="OPA80841.1"/>
    <property type="molecule type" value="Genomic_DNA"/>
</dbReference>
<evidence type="ECO:0000313" key="8">
    <source>
        <dbReference type="Proteomes" id="UP000190188"/>
    </source>
</evidence>
<dbReference type="InterPro" id="IPR000209">
    <property type="entry name" value="Peptidase_S8/S53_dom"/>
</dbReference>
<dbReference type="Gene3D" id="3.40.50.200">
    <property type="entry name" value="Peptidase S8/S53 domain"/>
    <property type="match status" value="1"/>
</dbReference>
<evidence type="ECO:0000256" key="5">
    <source>
        <dbReference type="PROSITE-ProRule" id="PRU01240"/>
    </source>
</evidence>
<reference evidence="7 8" key="1">
    <citation type="submission" date="2017-01" db="EMBL/GenBank/DDBJ databases">
        <title>Genome analysis of Paenibacillus selenitrireducens ES3-24.</title>
        <authorList>
            <person name="Xu D."/>
            <person name="Yao R."/>
            <person name="Zheng S."/>
        </authorList>
    </citation>
    <scope>NUCLEOTIDE SEQUENCE [LARGE SCALE GENOMIC DNA]</scope>
    <source>
        <strain evidence="7 8">ES3-24</strain>
    </source>
</reference>
<dbReference type="PANTHER" id="PTHR43806:SF11">
    <property type="entry name" value="CEREVISIN-RELATED"/>
    <property type="match status" value="1"/>
</dbReference>
<organism evidence="7 8">
    <name type="scientific">Paenibacillus selenitireducens</name>
    <dbReference type="NCBI Taxonomy" id="1324314"/>
    <lineage>
        <taxon>Bacteria</taxon>
        <taxon>Bacillati</taxon>
        <taxon>Bacillota</taxon>
        <taxon>Bacilli</taxon>
        <taxon>Bacillales</taxon>
        <taxon>Paenibacillaceae</taxon>
        <taxon>Paenibacillus</taxon>
    </lineage>
</organism>